<evidence type="ECO:0000256" key="1">
    <source>
        <dbReference type="SAM" id="MobiDB-lite"/>
    </source>
</evidence>
<dbReference type="SMART" id="SM00028">
    <property type="entry name" value="TPR"/>
    <property type="match status" value="4"/>
</dbReference>
<name>A0A2G6E845_9BACT</name>
<feature type="compositionally biased region" description="Basic and acidic residues" evidence="1">
    <location>
        <begin position="1"/>
        <end position="13"/>
    </location>
</feature>
<dbReference type="InterPro" id="IPR011990">
    <property type="entry name" value="TPR-like_helical_dom_sf"/>
</dbReference>
<dbReference type="EMBL" id="PDPS01000023">
    <property type="protein sequence ID" value="PID58266.1"/>
    <property type="molecule type" value="Genomic_DNA"/>
</dbReference>
<organism evidence="2 3">
    <name type="scientific">candidate division KSB3 bacterium</name>
    <dbReference type="NCBI Taxonomy" id="2044937"/>
    <lineage>
        <taxon>Bacteria</taxon>
        <taxon>candidate division KSB3</taxon>
    </lineage>
</organism>
<dbReference type="Gene3D" id="1.25.40.10">
    <property type="entry name" value="Tetratricopeptide repeat domain"/>
    <property type="match status" value="1"/>
</dbReference>
<gene>
    <name evidence="2" type="ORF">CSB45_04150</name>
</gene>
<reference evidence="2 3" key="1">
    <citation type="submission" date="2017-10" db="EMBL/GenBank/DDBJ databases">
        <title>Novel microbial diversity and functional potential in the marine mammal oral microbiome.</title>
        <authorList>
            <person name="Dudek N.K."/>
            <person name="Sun C.L."/>
            <person name="Burstein D."/>
            <person name="Kantor R.S."/>
            <person name="Aliaga Goltsman D.S."/>
            <person name="Bik E.M."/>
            <person name="Thomas B.C."/>
            <person name="Banfield J.F."/>
            <person name="Relman D.A."/>
        </authorList>
    </citation>
    <scope>NUCLEOTIDE SEQUENCE [LARGE SCALE GENOMIC DNA]</scope>
    <source>
        <strain evidence="2">DOLZORAL124_49_17</strain>
    </source>
</reference>
<dbReference type="SUPFAM" id="SSF48452">
    <property type="entry name" value="TPR-like"/>
    <property type="match status" value="1"/>
</dbReference>
<evidence type="ECO:0000313" key="2">
    <source>
        <dbReference type="EMBL" id="PID58266.1"/>
    </source>
</evidence>
<evidence type="ECO:0000313" key="3">
    <source>
        <dbReference type="Proteomes" id="UP000229740"/>
    </source>
</evidence>
<dbReference type="AlphaFoldDB" id="A0A2G6E845"/>
<accession>A0A2G6E845</accession>
<dbReference type="Proteomes" id="UP000229740">
    <property type="component" value="Unassembled WGS sequence"/>
</dbReference>
<proteinExistence type="predicted"/>
<feature type="region of interest" description="Disordered" evidence="1">
    <location>
        <begin position="1"/>
        <end position="28"/>
    </location>
</feature>
<dbReference type="InterPro" id="IPR019734">
    <property type="entry name" value="TPR_rpt"/>
</dbReference>
<protein>
    <recommendedName>
        <fullName evidence="4">Tetratricopeptide repeat protein</fullName>
    </recommendedName>
</protein>
<comment type="caution">
    <text evidence="2">The sequence shown here is derived from an EMBL/GenBank/DDBJ whole genome shotgun (WGS) entry which is preliminary data.</text>
</comment>
<evidence type="ECO:0008006" key="4">
    <source>
        <dbReference type="Google" id="ProtNLM"/>
    </source>
</evidence>
<sequence>MRTEQRENGDRGHSNTQNRPLNADSERNGMSLPVAPLACIEENIPTAIVQAIKTLLASEETIFVLFRLNSSHTFQLESGKEEKSLIWSVVTGTRILLLSVASDGQSYYDGFDQSAVVEYQNSFGIDSFKIAEHSLSSGFWQGKRSYFQEAAQLFPLPEHEKYLYLTEKALRDHELFQAAALLRTSLKKLPGTKAYLMLLSVLSQQDRRDDALSLLDEALEYAELPVFLDELQHSFPDHTELLLYFAAACEERRDWDNCLKIYQQLLRENPEFDLYFLKSGEIYNATQEYELALEHYHKFIELRSGTKNRFTNWELSEMKCFSTDPDLVKAYIDLAAIYKYALNELNHAVSAYIELLRHAPFYLEAYRLFWMAYQQLYSSCPEKACQLPLHIPTFLQVYQLLAPQSYRATVGTGKESAQRNAGPREMLPAGYRKILDDDQNMFLDSDEQKTFRKLHDWLMGLVLSEENGQGIEEYCEQVTETNYPEIFRMIAQLSEFFDIDVPNCFISRGKIGLSLRNATRPFIFIGSEHLNKDNDRYFSQDELVFLIASKAEYIKSDYLLLTRTELWKSLGMASFNGFLAALQSLPDGGFLGKFPSHLAASGLKKLYKKCKRSNIQNLLDFFIKSPGQKSSTHPKPTREELPEASTWNQEIVDFVRHAVYTGDRAGLLASNQIRTACSAIFKLEKIQAYDDMAAIPREGLLKLLSKQDQRGHFLYFEHARRLGELIKFALSEKYLYLHRHALIFHNAPDTQ</sequence>